<accession>A0A517NZ38</accession>
<feature type="region of interest" description="Disordered" evidence="1">
    <location>
        <begin position="1"/>
        <end position="23"/>
    </location>
</feature>
<keyword evidence="2" id="KW-1133">Transmembrane helix</keyword>
<organism evidence="3 4">
    <name type="scientific">Stieleria marina</name>
    <dbReference type="NCBI Taxonomy" id="1930275"/>
    <lineage>
        <taxon>Bacteria</taxon>
        <taxon>Pseudomonadati</taxon>
        <taxon>Planctomycetota</taxon>
        <taxon>Planctomycetia</taxon>
        <taxon>Pirellulales</taxon>
        <taxon>Pirellulaceae</taxon>
        <taxon>Stieleria</taxon>
    </lineage>
</organism>
<proteinExistence type="predicted"/>
<keyword evidence="2" id="KW-0812">Transmembrane</keyword>
<dbReference type="RefSeq" id="WP_145420245.1">
    <property type="nucleotide sequence ID" value="NZ_CP036526.1"/>
</dbReference>
<keyword evidence="2" id="KW-0472">Membrane</keyword>
<gene>
    <name evidence="3" type="ORF">K239x_44040</name>
</gene>
<dbReference type="OrthoDB" id="268738at2"/>
<feature type="transmembrane region" description="Helical" evidence="2">
    <location>
        <begin position="38"/>
        <end position="57"/>
    </location>
</feature>
<evidence type="ECO:0000256" key="1">
    <source>
        <dbReference type="SAM" id="MobiDB-lite"/>
    </source>
</evidence>
<dbReference type="AlphaFoldDB" id="A0A517NZ38"/>
<protein>
    <submittedName>
        <fullName evidence="3">Uncharacterized protein</fullName>
    </submittedName>
</protein>
<dbReference type="EMBL" id="CP036526">
    <property type="protein sequence ID" value="QDT12394.1"/>
    <property type="molecule type" value="Genomic_DNA"/>
</dbReference>
<reference evidence="3 4" key="1">
    <citation type="submission" date="2019-02" db="EMBL/GenBank/DDBJ databases">
        <title>Deep-cultivation of Planctomycetes and their phenomic and genomic characterization uncovers novel biology.</title>
        <authorList>
            <person name="Wiegand S."/>
            <person name="Jogler M."/>
            <person name="Boedeker C."/>
            <person name="Pinto D."/>
            <person name="Vollmers J."/>
            <person name="Rivas-Marin E."/>
            <person name="Kohn T."/>
            <person name="Peeters S.H."/>
            <person name="Heuer A."/>
            <person name="Rast P."/>
            <person name="Oberbeckmann S."/>
            <person name="Bunk B."/>
            <person name="Jeske O."/>
            <person name="Meyerdierks A."/>
            <person name="Storesund J.E."/>
            <person name="Kallscheuer N."/>
            <person name="Luecker S."/>
            <person name="Lage O.M."/>
            <person name="Pohl T."/>
            <person name="Merkel B.J."/>
            <person name="Hornburger P."/>
            <person name="Mueller R.-W."/>
            <person name="Bruemmer F."/>
            <person name="Labrenz M."/>
            <person name="Spormann A.M."/>
            <person name="Op den Camp H."/>
            <person name="Overmann J."/>
            <person name="Amann R."/>
            <person name="Jetten M.S.M."/>
            <person name="Mascher T."/>
            <person name="Medema M.H."/>
            <person name="Devos D.P."/>
            <person name="Kaster A.-K."/>
            <person name="Ovreas L."/>
            <person name="Rohde M."/>
            <person name="Galperin M.Y."/>
            <person name="Jogler C."/>
        </authorList>
    </citation>
    <scope>NUCLEOTIDE SEQUENCE [LARGE SCALE GENOMIC DNA]</scope>
    <source>
        <strain evidence="3 4">K23_9</strain>
    </source>
</reference>
<evidence type="ECO:0000313" key="4">
    <source>
        <dbReference type="Proteomes" id="UP000319817"/>
    </source>
</evidence>
<name>A0A517NZ38_9BACT</name>
<keyword evidence="4" id="KW-1185">Reference proteome</keyword>
<dbReference type="Proteomes" id="UP000319817">
    <property type="component" value="Chromosome"/>
</dbReference>
<sequence>MTPNENDPDRMTKSENVAEDAHADKYNDPRAKITRRGVLIGIGVLLFGILGAAGSIYQRKTKLTQTRNFWGDETVLALQLAERIKMTAVKGIEFDPVELTATPGLGHLRHVLLDERSYQWDSTEEQSVMSKLQEPESACVQLILTDPTAHRFETVQLIVDLNDGWVGPSDGSRCVQTTKRVRPALAKFLKTLINVQQKRYDFRQSVNRPTSINR</sequence>
<evidence type="ECO:0000313" key="3">
    <source>
        <dbReference type="EMBL" id="QDT12394.1"/>
    </source>
</evidence>
<evidence type="ECO:0000256" key="2">
    <source>
        <dbReference type="SAM" id="Phobius"/>
    </source>
</evidence>